<dbReference type="Proteomes" id="UP000006787">
    <property type="component" value="Unassembled WGS sequence"/>
</dbReference>
<feature type="domain" description="Streptococcal pilin isopeptide linkage" evidence="3">
    <location>
        <begin position="760"/>
        <end position="863"/>
    </location>
</feature>
<dbReference type="Pfam" id="PF12892">
    <property type="entry name" value="FctA"/>
    <property type="match status" value="2"/>
</dbReference>
<feature type="transmembrane region" description="Helical" evidence="2">
    <location>
        <begin position="7"/>
        <end position="27"/>
    </location>
</feature>
<dbReference type="EMBL" id="AMQS01000042">
    <property type="protein sequence ID" value="EKF50474.1"/>
    <property type="molecule type" value="Genomic_DNA"/>
</dbReference>
<reference evidence="4 5" key="1">
    <citation type="journal article" date="2012" name="J. Bacteriol.">
        <title>Genome Sequence of the Bacteriocin-Producing Strain Lactococcus garvieae DCC43.</title>
        <authorList>
            <person name="Gabrielsen C."/>
            <person name="Brede D.A."/>
            <person name="Hernandez P.E."/>
            <person name="Nes I.F."/>
            <person name="Diep D.B."/>
        </authorList>
    </citation>
    <scope>NUCLEOTIDE SEQUENCE [LARGE SCALE GENOMIC DNA]</scope>
    <source>
        <strain evidence="4 5">DCC43</strain>
    </source>
</reference>
<feature type="region of interest" description="Disordered" evidence="1">
    <location>
        <begin position="588"/>
        <end position="614"/>
    </location>
</feature>
<organism evidence="4 5">
    <name type="scientific">Lactococcus garvieae DCC43</name>
    <dbReference type="NCBI Taxonomy" id="1231377"/>
    <lineage>
        <taxon>Bacteria</taxon>
        <taxon>Bacillati</taxon>
        <taxon>Bacillota</taxon>
        <taxon>Bacilli</taxon>
        <taxon>Lactobacillales</taxon>
        <taxon>Streptococcaceae</taxon>
        <taxon>Lactococcus</taxon>
    </lineage>
</organism>
<keyword evidence="2" id="KW-1133">Transmembrane helix</keyword>
<dbReference type="SUPFAM" id="SSF53300">
    <property type="entry name" value="vWA-like"/>
    <property type="match status" value="1"/>
</dbReference>
<dbReference type="RefSeq" id="WP_003136786.1">
    <property type="nucleotide sequence ID" value="NZ_AMQS01000042.1"/>
</dbReference>
<sequence length="933" mass="103557">MKHLRKVLKVFTLVMITIGLFATGLLYKNSTKQHVSADKVKQAAVQKEDPIRDKGSNTARIVEKEAWWTDQEAYEANLLLKVNGSSLSGPMDVVFVLDRSGSMDMTYTDNANIAGYEGYPLFSSSCLNQDHFYLEPLRQTSEPEANADKAKVYTNNDNTLTVYNADVDQWEVIGTTPVHLFEQFTQSTAKYIPYHFKMEGGNYVRISHWDAGAKVSGKAEPGVWVHGDESEGCYDRWMLSKEAITEVTSNLLQEHPENRVALVPFSIRDSTMLEHLNYNSERMKNFRDNLVSQNAAKGYFGPSTGTSVDASGTIVGSYNSTVRWTNSVAENKAAMEDMLPRLFTTPQTDYQYGLSMAYNLLQSRSDAAKATKGAMVVFLSDGVPQSTATMRVGWAGGGGIVSFGQTDGRILAMSEAITSNDPVQIEGEPSGTYQRHDIDASYLSHVNGSTYEATGMGAEMLTIDYMANSAILKSMANDPQNYLEVPADNVGAGKTYLSDLLLNSTLFPGGRESVLRDKVSKYYYVPENATLPQGVTIEGNYEEKGEEQTIVWDLGDLYDYAPDGYPTINIPLVLKDEYRQVAQDTYYPTNADTSEKGTDIYDSERGNDDEDTGAKLFYKDPHNQKRYDTIGTPKLAVVPDPSKSASYQIQAAKHLSGRSLLADEFTFELLDDTGQVIQTATNDAAGQVVFDKIEYTSVGDYAYTIREKTGLDKTIDYDSASHQVTVHVKEENGQLLASATGESEAAFRNSYQPISTTIDFKATKELTGKKLQDKEFTFELLDDTDKVIQTATNDTSGQIHFNKISYTKAGNYDYVIREQQGKDAQITYDSSAYKIHVKVEDKKGQLVATPTYEHPLHFKNIYHTPEKTTPPQSGDTFSLVKIKNIWKEVTKTTDQMLPETGEGSTKAVATLGIILIVLALFTFGVTKFRGRKR</sequence>
<dbReference type="NCBIfam" id="TIGR03786">
    <property type="entry name" value="strep_pil_rpt"/>
    <property type="match status" value="2"/>
</dbReference>
<feature type="transmembrane region" description="Helical" evidence="2">
    <location>
        <begin position="907"/>
        <end position="926"/>
    </location>
</feature>
<gene>
    <name evidence="4" type="ORF">C426_2144</name>
</gene>
<keyword evidence="2" id="KW-0472">Membrane</keyword>
<evidence type="ECO:0000256" key="2">
    <source>
        <dbReference type="SAM" id="Phobius"/>
    </source>
</evidence>
<dbReference type="Gene3D" id="3.40.50.410">
    <property type="entry name" value="von Willebrand factor, type A domain"/>
    <property type="match status" value="1"/>
</dbReference>
<evidence type="ECO:0000259" key="3">
    <source>
        <dbReference type="Pfam" id="PF12892"/>
    </source>
</evidence>
<dbReference type="eggNOG" id="COG4932">
    <property type="taxonomic scope" value="Bacteria"/>
</dbReference>
<dbReference type="Gene3D" id="2.60.40.3050">
    <property type="match status" value="2"/>
</dbReference>
<dbReference type="InterPro" id="IPR036465">
    <property type="entry name" value="vWFA_dom_sf"/>
</dbReference>
<dbReference type="InterPro" id="IPR038174">
    <property type="entry name" value="Strep_pil_link_sf"/>
</dbReference>
<feature type="compositionally biased region" description="Basic and acidic residues" evidence="1">
    <location>
        <begin position="593"/>
        <end position="606"/>
    </location>
</feature>
<keyword evidence="2" id="KW-0812">Transmembrane</keyword>
<dbReference type="PATRIC" id="fig|1231377.3.peg.2128"/>
<feature type="domain" description="Streptococcal pilin isopeptide linkage" evidence="3">
    <location>
        <begin position="649"/>
        <end position="752"/>
    </location>
</feature>
<evidence type="ECO:0000256" key="1">
    <source>
        <dbReference type="SAM" id="MobiDB-lite"/>
    </source>
</evidence>
<name>K2PJS6_9LACT</name>
<proteinExistence type="predicted"/>
<protein>
    <recommendedName>
        <fullName evidence="3">Streptococcal pilin isopeptide linkage domain-containing protein</fullName>
    </recommendedName>
</protein>
<dbReference type="InterPro" id="IPR022464">
    <property type="entry name" value="Strep_pil_isopept_link"/>
</dbReference>
<evidence type="ECO:0000313" key="4">
    <source>
        <dbReference type="EMBL" id="EKF50474.1"/>
    </source>
</evidence>
<dbReference type="AlphaFoldDB" id="K2PJS6"/>
<evidence type="ECO:0000313" key="5">
    <source>
        <dbReference type="Proteomes" id="UP000006787"/>
    </source>
</evidence>
<comment type="caution">
    <text evidence="4">The sequence shown here is derived from an EMBL/GenBank/DDBJ whole genome shotgun (WGS) entry which is preliminary data.</text>
</comment>
<accession>K2PJS6</accession>